<keyword evidence="2" id="KW-1185">Reference proteome</keyword>
<dbReference type="Ensembl" id="ENSNLET00000050501.1">
    <property type="protein sequence ID" value="ENSNLEP00000026657.1"/>
    <property type="gene ID" value="ENSNLEG00000032221.1"/>
</dbReference>
<dbReference type="Proteomes" id="UP000001073">
    <property type="component" value="Chromosome 13"/>
</dbReference>
<reference evidence="1" key="2">
    <citation type="submission" date="2025-08" db="UniProtKB">
        <authorList>
            <consortium name="Ensembl"/>
        </authorList>
    </citation>
    <scope>IDENTIFICATION</scope>
</reference>
<proteinExistence type="predicted"/>
<dbReference type="EMBL" id="ADFV01004895">
    <property type="status" value="NOT_ANNOTATED_CDS"/>
    <property type="molecule type" value="Genomic_DNA"/>
</dbReference>
<name>A0A2I3G3F7_NOMLE</name>
<dbReference type="InParanoid" id="A0A2I3G3F7"/>
<evidence type="ECO:0000313" key="2">
    <source>
        <dbReference type="Proteomes" id="UP000001073"/>
    </source>
</evidence>
<accession>A0A2I3G3F7</accession>
<reference evidence="1 2" key="1">
    <citation type="submission" date="2012-10" db="EMBL/GenBank/DDBJ databases">
        <authorList>
            <consortium name="Gibbon Genome Sequencing Consortium"/>
        </authorList>
    </citation>
    <scope>NUCLEOTIDE SEQUENCE [LARGE SCALE GENOMIC DNA]</scope>
</reference>
<evidence type="ECO:0000313" key="1">
    <source>
        <dbReference type="Ensembl" id="ENSNLEP00000026657.1"/>
    </source>
</evidence>
<sequence>MTEWPYLFCPSTDWNGLYVPDLGVDSAFRVYIPMTGQTIVKIHSASGRVFQRSHLCAWGE</sequence>
<reference evidence="1" key="3">
    <citation type="submission" date="2025-09" db="UniProtKB">
        <authorList>
            <consortium name="Ensembl"/>
        </authorList>
    </citation>
    <scope>IDENTIFICATION</scope>
</reference>
<organism evidence="1 2">
    <name type="scientific">Nomascus leucogenys</name>
    <name type="common">Northern white-cheeked gibbon</name>
    <name type="synonym">Hylobates leucogenys</name>
    <dbReference type="NCBI Taxonomy" id="61853"/>
    <lineage>
        <taxon>Eukaryota</taxon>
        <taxon>Metazoa</taxon>
        <taxon>Chordata</taxon>
        <taxon>Craniata</taxon>
        <taxon>Vertebrata</taxon>
        <taxon>Euteleostomi</taxon>
        <taxon>Mammalia</taxon>
        <taxon>Eutheria</taxon>
        <taxon>Euarchontoglires</taxon>
        <taxon>Primates</taxon>
        <taxon>Haplorrhini</taxon>
        <taxon>Catarrhini</taxon>
        <taxon>Hylobatidae</taxon>
        <taxon>Nomascus</taxon>
    </lineage>
</organism>
<protein>
    <submittedName>
        <fullName evidence="1">Uncharacterized protein</fullName>
    </submittedName>
</protein>
<dbReference type="AlphaFoldDB" id="A0A2I3G3F7"/>